<feature type="transmembrane region" description="Helical" evidence="1">
    <location>
        <begin position="112"/>
        <end position="136"/>
    </location>
</feature>
<sequence>MGTLLRQELNPSSSLYKQIANAVNEGKLVPEEVIFGCCPKGLKKVIVEVKKASSWMEILDIDLIVNFKCTEENLVKKDLITVKNSTSSVTGAGTAWKEKFRIYAEQIVPSILVIRCLIMILYASYSCSLSLIILWVRQWKITTGNKKNSSTFKWQLHLEKPGKGC</sequence>
<evidence type="ECO:0000313" key="3">
    <source>
        <dbReference type="Proteomes" id="UP000008311"/>
    </source>
</evidence>
<dbReference type="eggNOG" id="KOG3078">
    <property type="taxonomic scope" value="Eukaryota"/>
</dbReference>
<organism evidence="2 3">
    <name type="scientific">Ricinus communis</name>
    <name type="common">Castor bean</name>
    <dbReference type="NCBI Taxonomy" id="3988"/>
    <lineage>
        <taxon>Eukaryota</taxon>
        <taxon>Viridiplantae</taxon>
        <taxon>Streptophyta</taxon>
        <taxon>Embryophyta</taxon>
        <taxon>Tracheophyta</taxon>
        <taxon>Spermatophyta</taxon>
        <taxon>Magnoliopsida</taxon>
        <taxon>eudicotyledons</taxon>
        <taxon>Gunneridae</taxon>
        <taxon>Pentapetalae</taxon>
        <taxon>rosids</taxon>
        <taxon>fabids</taxon>
        <taxon>Malpighiales</taxon>
        <taxon>Euphorbiaceae</taxon>
        <taxon>Acalyphoideae</taxon>
        <taxon>Acalypheae</taxon>
        <taxon>Ricinus</taxon>
    </lineage>
</organism>
<gene>
    <name evidence="2" type="ORF">RCOM_1678040</name>
</gene>
<keyword evidence="2" id="KW-0808">Transferase</keyword>
<dbReference type="InterPro" id="IPR027417">
    <property type="entry name" value="P-loop_NTPase"/>
</dbReference>
<keyword evidence="1" id="KW-0472">Membrane</keyword>
<reference evidence="3" key="1">
    <citation type="journal article" date="2010" name="Nat. Biotechnol.">
        <title>Draft genome sequence of the oilseed species Ricinus communis.</title>
        <authorList>
            <person name="Chan A.P."/>
            <person name="Crabtree J."/>
            <person name="Zhao Q."/>
            <person name="Lorenzi H."/>
            <person name="Orvis J."/>
            <person name="Puiu D."/>
            <person name="Melake-Berhan A."/>
            <person name="Jones K.M."/>
            <person name="Redman J."/>
            <person name="Chen G."/>
            <person name="Cahoon E.B."/>
            <person name="Gedil M."/>
            <person name="Stanke M."/>
            <person name="Haas B.J."/>
            <person name="Wortman J.R."/>
            <person name="Fraser-Liggett C.M."/>
            <person name="Ravel J."/>
            <person name="Rabinowicz P.D."/>
        </authorList>
    </citation>
    <scope>NUCLEOTIDE SEQUENCE [LARGE SCALE GENOMIC DNA]</scope>
    <source>
        <strain evidence="3">cv. Hale</strain>
    </source>
</reference>
<protein>
    <submittedName>
        <fullName evidence="2">Adenylate kinase 1 chloroplast, putative</fullName>
    </submittedName>
</protein>
<evidence type="ECO:0000256" key="1">
    <source>
        <dbReference type="SAM" id="Phobius"/>
    </source>
</evidence>
<dbReference type="STRING" id="3988.B9RBL0"/>
<name>B9RBL0_RICCO</name>
<dbReference type="GO" id="GO:0005739">
    <property type="term" value="C:mitochondrion"/>
    <property type="evidence" value="ECO:0000318"/>
    <property type="project" value="GO_Central"/>
</dbReference>
<proteinExistence type="predicted"/>
<keyword evidence="2" id="KW-0418">Kinase</keyword>
<keyword evidence="1" id="KW-0812">Transmembrane</keyword>
<dbReference type="GO" id="GO:0004017">
    <property type="term" value="F:AMP kinase activity"/>
    <property type="evidence" value="ECO:0000318"/>
    <property type="project" value="GO_Central"/>
</dbReference>
<evidence type="ECO:0000313" key="2">
    <source>
        <dbReference type="EMBL" id="EEF50931.1"/>
    </source>
</evidence>
<dbReference type="EMBL" id="EQ973774">
    <property type="protein sequence ID" value="EEF50931.1"/>
    <property type="molecule type" value="Genomic_DNA"/>
</dbReference>
<dbReference type="InParanoid" id="B9RBL0"/>
<dbReference type="GO" id="GO:0005737">
    <property type="term" value="C:cytoplasm"/>
    <property type="evidence" value="ECO:0000318"/>
    <property type="project" value="GO_Central"/>
</dbReference>
<accession>B9RBL0</accession>
<dbReference type="Gene3D" id="3.40.50.300">
    <property type="entry name" value="P-loop containing nucleotide triphosphate hydrolases"/>
    <property type="match status" value="1"/>
</dbReference>
<dbReference type="Proteomes" id="UP000008311">
    <property type="component" value="Unassembled WGS sequence"/>
</dbReference>
<dbReference type="AlphaFoldDB" id="B9RBL0"/>
<keyword evidence="1" id="KW-1133">Transmembrane helix</keyword>
<keyword evidence="3" id="KW-1185">Reference proteome</keyword>